<keyword evidence="4" id="KW-0132">Cell division</keyword>
<dbReference type="EMBL" id="JACHOU010000009">
    <property type="protein sequence ID" value="MBB6355827.1"/>
    <property type="molecule type" value="Genomic_DNA"/>
</dbReference>
<evidence type="ECO:0000259" key="3">
    <source>
        <dbReference type="Pfam" id="PF00905"/>
    </source>
</evidence>
<dbReference type="Pfam" id="PF00905">
    <property type="entry name" value="Transpeptidase"/>
    <property type="match status" value="1"/>
</dbReference>
<comment type="subcellular location">
    <subcellularLocation>
        <location evidence="1">Membrane</location>
    </subcellularLocation>
</comment>
<evidence type="ECO:0000256" key="1">
    <source>
        <dbReference type="ARBA" id="ARBA00004370"/>
    </source>
</evidence>
<gene>
    <name evidence="4" type="ORF">GGR00_003632</name>
</gene>
<keyword evidence="4" id="KW-0131">Cell cycle</keyword>
<keyword evidence="5" id="KW-1185">Reference proteome</keyword>
<dbReference type="PANTHER" id="PTHR30627:SF1">
    <property type="entry name" value="PEPTIDOGLYCAN D,D-TRANSPEPTIDASE FTSI"/>
    <property type="match status" value="1"/>
</dbReference>
<dbReference type="InterPro" id="IPR012338">
    <property type="entry name" value="Beta-lactam/transpept-like"/>
</dbReference>
<proteinExistence type="predicted"/>
<sequence>MKVAKAKSLWRPRHSITAAFGYGFSTTPLQTAAGAAALMNGGRPVPPTFLPRTIEEANALSERVVSAKTSDDMRYLYNVNATAPGGSGKGGAVLGYRVGGKTGTAEKVVGGRYSKDRNFNVFLAAFPIEDTKYVILTIVDEPKLQGSSRAATAGVSAAPMAANIIRRAATMLGVTPDFTLQ</sequence>
<protein>
    <submittedName>
        <fullName evidence="4">Cell division protein FtsI/penicillin-binding protein 2</fullName>
    </submittedName>
</protein>
<accession>A0A7X0KM72</accession>
<name>A0A7X0KM72_9HYPH</name>
<dbReference type="AlphaFoldDB" id="A0A7X0KM72"/>
<keyword evidence="2" id="KW-0472">Membrane</keyword>
<dbReference type="GO" id="GO:0008658">
    <property type="term" value="F:penicillin binding"/>
    <property type="evidence" value="ECO:0007669"/>
    <property type="project" value="InterPro"/>
</dbReference>
<dbReference type="Proteomes" id="UP000536262">
    <property type="component" value="Unassembled WGS sequence"/>
</dbReference>
<evidence type="ECO:0000256" key="2">
    <source>
        <dbReference type="ARBA" id="ARBA00023136"/>
    </source>
</evidence>
<dbReference type="GO" id="GO:0071555">
    <property type="term" value="P:cell wall organization"/>
    <property type="evidence" value="ECO:0007669"/>
    <property type="project" value="TreeGrafter"/>
</dbReference>
<comment type="caution">
    <text evidence="4">The sequence shown here is derived from an EMBL/GenBank/DDBJ whole genome shotgun (WGS) entry which is preliminary data.</text>
</comment>
<reference evidence="4 5" key="1">
    <citation type="submission" date="2020-08" db="EMBL/GenBank/DDBJ databases">
        <title>Genomic Encyclopedia of Type Strains, Phase IV (KMG-IV): sequencing the most valuable type-strain genomes for metagenomic binning, comparative biology and taxonomic classification.</title>
        <authorList>
            <person name="Goeker M."/>
        </authorList>
    </citation>
    <scope>NUCLEOTIDE SEQUENCE [LARGE SCALE GENOMIC DNA]</scope>
    <source>
        <strain evidence="4 5">DSM 7051</strain>
    </source>
</reference>
<dbReference type="GO" id="GO:0005886">
    <property type="term" value="C:plasma membrane"/>
    <property type="evidence" value="ECO:0007669"/>
    <property type="project" value="TreeGrafter"/>
</dbReference>
<organism evidence="4 5">
    <name type="scientific">Aminobacter aganoensis</name>
    <dbReference type="NCBI Taxonomy" id="83264"/>
    <lineage>
        <taxon>Bacteria</taxon>
        <taxon>Pseudomonadati</taxon>
        <taxon>Pseudomonadota</taxon>
        <taxon>Alphaproteobacteria</taxon>
        <taxon>Hyphomicrobiales</taxon>
        <taxon>Phyllobacteriaceae</taxon>
        <taxon>Aminobacter</taxon>
    </lineage>
</organism>
<dbReference type="InterPro" id="IPR001460">
    <property type="entry name" value="PCN-bd_Tpept"/>
</dbReference>
<dbReference type="SUPFAM" id="SSF56601">
    <property type="entry name" value="beta-lactamase/transpeptidase-like"/>
    <property type="match status" value="1"/>
</dbReference>
<feature type="domain" description="Penicillin-binding protein transpeptidase" evidence="3">
    <location>
        <begin position="16"/>
        <end position="164"/>
    </location>
</feature>
<dbReference type="Gene3D" id="3.40.710.10">
    <property type="entry name" value="DD-peptidase/beta-lactamase superfamily"/>
    <property type="match status" value="1"/>
</dbReference>
<evidence type="ECO:0000313" key="5">
    <source>
        <dbReference type="Proteomes" id="UP000536262"/>
    </source>
</evidence>
<dbReference type="PANTHER" id="PTHR30627">
    <property type="entry name" value="PEPTIDOGLYCAN D,D-TRANSPEPTIDASE"/>
    <property type="match status" value="1"/>
</dbReference>
<dbReference type="GO" id="GO:0051301">
    <property type="term" value="P:cell division"/>
    <property type="evidence" value="ECO:0007669"/>
    <property type="project" value="UniProtKB-KW"/>
</dbReference>
<evidence type="ECO:0000313" key="4">
    <source>
        <dbReference type="EMBL" id="MBB6355827.1"/>
    </source>
</evidence>
<dbReference type="Gene3D" id="3.30.450.330">
    <property type="match status" value="1"/>
</dbReference>
<dbReference type="InterPro" id="IPR050515">
    <property type="entry name" value="Beta-lactam/transpept"/>
</dbReference>